<dbReference type="Proteomes" id="UP000625735">
    <property type="component" value="Unassembled WGS sequence"/>
</dbReference>
<dbReference type="RefSeq" id="WP_229734131.1">
    <property type="nucleotide sequence ID" value="NZ_BMFG01000006.1"/>
</dbReference>
<protein>
    <submittedName>
        <fullName evidence="1">DNA polymerase III subunit gamma/tau</fullName>
    </submittedName>
</protein>
<reference evidence="1" key="1">
    <citation type="journal article" date="2014" name="Int. J. Syst. Evol. Microbiol.">
        <title>Complete genome sequence of Corynebacterium casei LMG S-19264T (=DSM 44701T), isolated from a smear-ripened cheese.</title>
        <authorList>
            <consortium name="US DOE Joint Genome Institute (JGI-PGF)"/>
            <person name="Walter F."/>
            <person name="Albersmeier A."/>
            <person name="Kalinowski J."/>
            <person name="Ruckert C."/>
        </authorList>
    </citation>
    <scope>NUCLEOTIDE SEQUENCE</scope>
    <source>
        <strain evidence="1">CGMCC 1.12506</strain>
    </source>
</reference>
<comment type="caution">
    <text evidence="1">The sequence shown here is derived from an EMBL/GenBank/DDBJ whole genome shotgun (WGS) entry which is preliminary data.</text>
</comment>
<evidence type="ECO:0000313" key="2">
    <source>
        <dbReference type="Proteomes" id="UP000625735"/>
    </source>
</evidence>
<evidence type="ECO:0000313" key="1">
    <source>
        <dbReference type="EMBL" id="GGD29048.1"/>
    </source>
</evidence>
<keyword evidence="2" id="KW-1185">Reference proteome</keyword>
<name>A0A916Y491_9FLAO</name>
<sequence length="178" mass="20508">MPELEVKPTEIVSSLKQESIGLSTGDNKVSAFSLSSIKAKRELEAQQKSMVKETVQYPTEPFNETDMLLQWNKFAQKLEDKGQMILHSLMMINDPKLEGATIVHELPNEGTRIEFERLQNELLGYLRGMLHNHDVSIQLHVNESMESKRAFTPQDKFNRLNQLNPNLELLRKTFDLDI</sequence>
<gene>
    <name evidence="1" type="ORF">GCM10011343_19000</name>
</gene>
<dbReference type="AlphaFoldDB" id="A0A916Y491"/>
<dbReference type="EMBL" id="BMFG01000006">
    <property type="protein sequence ID" value="GGD29048.1"/>
    <property type="molecule type" value="Genomic_DNA"/>
</dbReference>
<proteinExistence type="predicted"/>
<accession>A0A916Y491</accession>
<organism evidence="1 2">
    <name type="scientific">Flavobacterium orientale</name>
    <dbReference type="NCBI Taxonomy" id="1756020"/>
    <lineage>
        <taxon>Bacteria</taxon>
        <taxon>Pseudomonadati</taxon>
        <taxon>Bacteroidota</taxon>
        <taxon>Flavobacteriia</taxon>
        <taxon>Flavobacteriales</taxon>
        <taxon>Flavobacteriaceae</taxon>
        <taxon>Flavobacterium</taxon>
    </lineage>
</organism>
<reference evidence="1" key="2">
    <citation type="submission" date="2020-09" db="EMBL/GenBank/DDBJ databases">
        <authorList>
            <person name="Sun Q."/>
            <person name="Zhou Y."/>
        </authorList>
    </citation>
    <scope>NUCLEOTIDE SEQUENCE</scope>
    <source>
        <strain evidence="1">CGMCC 1.12506</strain>
    </source>
</reference>